<accession>G7YUP7</accession>
<proteinExistence type="predicted"/>
<sequence>MNVATLLGKNLGSRLFCNVRKLVHYVKQFEQISGLYNSVRGSKANSSVSRWFNQNRQLLPAEMETFRLILECRSRGFNIRFQLLHATRENKVEANNYLSAPVETENSGAIAVSFAPLDAPRRGPKTTSAPLDMSLNYVRAMYQRFDHGPYDIYVSCQTEFSEELVASGTEYPTAHIEPVPVEISSSSQTGERRELALYDARYHHRAEVIYGLFTVPTLEEFLEDEYVCAGCGLEDPEENKGHTINWICVHIVHCGERQLLNDKNKTDPGNLGESLAPVYQSVNPWISCWSSRKVGSKGILRMIQNLPPYYSYGLPGISGPTLDRFLNMPTKLPIQNAGRT</sequence>
<name>G7YUP7_CLOSI</name>
<dbReference type="Proteomes" id="UP000008909">
    <property type="component" value="Unassembled WGS sequence"/>
</dbReference>
<evidence type="ECO:0000313" key="2">
    <source>
        <dbReference type="Proteomes" id="UP000008909"/>
    </source>
</evidence>
<dbReference type="EMBL" id="DF144335">
    <property type="protein sequence ID" value="GAA56677.1"/>
    <property type="molecule type" value="Genomic_DNA"/>
</dbReference>
<dbReference type="AlphaFoldDB" id="G7YUP7"/>
<reference evidence="1" key="1">
    <citation type="journal article" date="2011" name="Genome Biol.">
        <title>The draft genome of the carcinogenic human liver fluke Clonorchis sinensis.</title>
        <authorList>
            <person name="Wang X."/>
            <person name="Chen W."/>
            <person name="Huang Y."/>
            <person name="Sun J."/>
            <person name="Men J."/>
            <person name="Liu H."/>
            <person name="Luo F."/>
            <person name="Guo L."/>
            <person name="Lv X."/>
            <person name="Deng C."/>
            <person name="Zhou C."/>
            <person name="Fan Y."/>
            <person name="Li X."/>
            <person name="Huang L."/>
            <person name="Hu Y."/>
            <person name="Liang C."/>
            <person name="Hu X."/>
            <person name="Xu J."/>
            <person name="Yu X."/>
        </authorList>
    </citation>
    <scope>NUCLEOTIDE SEQUENCE [LARGE SCALE GENOMIC DNA]</scope>
    <source>
        <strain evidence="1">Henan</strain>
    </source>
</reference>
<keyword evidence="2" id="KW-1185">Reference proteome</keyword>
<protein>
    <submittedName>
        <fullName evidence="1">Uncharacterized protein</fullName>
    </submittedName>
</protein>
<organism evidence="1 2">
    <name type="scientific">Clonorchis sinensis</name>
    <name type="common">Chinese liver fluke</name>
    <dbReference type="NCBI Taxonomy" id="79923"/>
    <lineage>
        <taxon>Eukaryota</taxon>
        <taxon>Metazoa</taxon>
        <taxon>Spiralia</taxon>
        <taxon>Lophotrochozoa</taxon>
        <taxon>Platyhelminthes</taxon>
        <taxon>Trematoda</taxon>
        <taxon>Digenea</taxon>
        <taxon>Opisthorchiida</taxon>
        <taxon>Opisthorchiata</taxon>
        <taxon>Opisthorchiidae</taxon>
        <taxon>Clonorchis</taxon>
    </lineage>
</organism>
<reference key="2">
    <citation type="submission" date="2011-10" db="EMBL/GenBank/DDBJ databases">
        <title>The genome and transcriptome sequence of Clonorchis sinensis provide insights into the carcinogenic liver fluke.</title>
        <authorList>
            <person name="Wang X."/>
            <person name="Huang Y."/>
            <person name="Chen W."/>
            <person name="Liu H."/>
            <person name="Guo L."/>
            <person name="Chen Y."/>
            <person name="Luo F."/>
            <person name="Zhou W."/>
            <person name="Sun J."/>
            <person name="Mao Q."/>
            <person name="Liang P."/>
            <person name="Zhou C."/>
            <person name="Tian Y."/>
            <person name="Men J."/>
            <person name="Lv X."/>
            <person name="Huang L."/>
            <person name="Zhou J."/>
            <person name="Hu Y."/>
            <person name="Li R."/>
            <person name="Zhang F."/>
            <person name="Lei H."/>
            <person name="Li X."/>
            <person name="Hu X."/>
            <person name="Liang C."/>
            <person name="Xu J."/>
            <person name="Wu Z."/>
            <person name="Yu X."/>
        </authorList>
    </citation>
    <scope>NUCLEOTIDE SEQUENCE</scope>
    <source>
        <strain>Henan</strain>
    </source>
</reference>
<gene>
    <name evidence="1" type="ORF">CLF_111355</name>
</gene>
<evidence type="ECO:0000313" key="1">
    <source>
        <dbReference type="EMBL" id="GAA56677.1"/>
    </source>
</evidence>